<protein>
    <submittedName>
        <fullName evidence="1">Uncharacterized protein</fullName>
    </submittedName>
</protein>
<reference evidence="1 2" key="1">
    <citation type="submission" date="2024-10" db="EMBL/GenBank/DDBJ databases">
        <authorList>
            <person name="Kim D."/>
        </authorList>
    </citation>
    <scope>NUCLEOTIDE SEQUENCE [LARGE SCALE GENOMIC DNA]</scope>
    <source>
        <strain evidence="1">Taebaek</strain>
    </source>
</reference>
<keyword evidence="2" id="KW-1185">Reference proteome</keyword>
<sequence length="190" mass="19982">MFLSHYFSRTDCIRTFELDRGDSLQSHVRTHHGNDHNAYTNRKPNALGMALGVFSTHGNPAGVIGRTSLFTVRLNMEPDAGALAINFDADDAAQLGYLNAALPVRHCGHSAPPDQRQPPWRRLPGTESMETAYCWPHPPGDGQGGPGRVGGIAGGCEAGADAGVRRDGAAAAGRDVQAVAVGGAVSGCRR</sequence>
<gene>
    <name evidence="1" type="ORF">niasHS_000746</name>
</gene>
<organism evidence="1 2">
    <name type="scientific">Heterodera schachtii</name>
    <name type="common">Sugarbeet cyst nematode worm</name>
    <name type="synonym">Tylenchus schachtii</name>
    <dbReference type="NCBI Taxonomy" id="97005"/>
    <lineage>
        <taxon>Eukaryota</taxon>
        <taxon>Metazoa</taxon>
        <taxon>Ecdysozoa</taxon>
        <taxon>Nematoda</taxon>
        <taxon>Chromadorea</taxon>
        <taxon>Rhabditida</taxon>
        <taxon>Tylenchina</taxon>
        <taxon>Tylenchomorpha</taxon>
        <taxon>Tylenchoidea</taxon>
        <taxon>Heteroderidae</taxon>
        <taxon>Heteroderinae</taxon>
        <taxon>Heterodera</taxon>
    </lineage>
</organism>
<proteinExistence type="predicted"/>
<evidence type="ECO:0000313" key="1">
    <source>
        <dbReference type="EMBL" id="KAL3103563.1"/>
    </source>
</evidence>
<comment type="caution">
    <text evidence="1">The sequence shown here is derived from an EMBL/GenBank/DDBJ whole genome shotgun (WGS) entry which is preliminary data.</text>
</comment>
<name>A0ABD2KKZ6_HETSC</name>
<dbReference type="AlphaFoldDB" id="A0ABD2KKZ6"/>
<dbReference type="EMBL" id="JBICCN010000013">
    <property type="protein sequence ID" value="KAL3103563.1"/>
    <property type="molecule type" value="Genomic_DNA"/>
</dbReference>
<evidence type="ECO:0000313" key="2">
    <source>
        <dbReference type="Proteomes" id="UP001620645"/>
    </source>
</evidence>
<accession>A0ABD2KKZ6</accession>
<dbReference type="Proteomes" id="UP001620645">
    <property type="component" value="Unassembled WGS sequence"/>
</dbReference>